<feature type="domain" description="Putative Flp pilus-assembly TadG-like N-terminal" evidence="2">
    <location>
        <begin position="18"/>
        <end position="63"/>
    </location>
</feature>
<accession>A0A2V1HQH3</accession>
<feature type="transmembrane region" description="Helical" evidence="1">
    <location>
        <begin position="21"/>
        <end position="46"/>
    </location>
</feature>
<dbReference type="Pfam" id="PF13400">
    <property type="entry name" value="Tad"/>
    <property type="match status" value="1"/>
</dbReference>
<reference evidence="3 4" key="1">
    <citation type="submission" date="2018-05" db="EMBL/GenBank/DDBJ databases">
        <title>Amnibacterium sp. M8JJ-5, whole genome shotgun sequence.</title>
        <authorList>
            <person name="Tuo L."/>
        </authorList>
    </citation>
    <scope>NUCLEOTIDE SEQUENCE [LARGE SCALE GENOMIC DNA]</scope>
    <source>
        <strain evidence="3 4">M8JJ-5</strain>
    </source>
</reference>
<organism evidence="3 4">
    <name type="scientific">Amnibacterium flavum</name>
    <dbReference type="NCBI Taxonomy" id="2173173"/>
    <lineage>
        <taxon>Bacteria</taxon>
        <taxon>Bacillati</taxon>
        <taxon>Actinomycetota</taxon>
        <taxon>Actinomycetes</taxon>
        <taxon>Micrococcales</taxon>
        <taxon>Microbacteriaceae</taxon>
        <taxon>Amnibacterium</taxon>
    </lineage>
</organism>
<keyword evidence="1" id="KW-1133">Transmembrane helix</keyword>
<dbReference type="InterPro" id="IPR028087">
    <property type="entry name" value="Tad_N"/>
</dbReference>
<evidence type="ECO:0000259" key="2">
    <source>
        <dbReference type="Pfam" id="PF13400"/>
    </source>
</evidence>
<dbReference type="EMBL" id="QEOP01000002">
    <property type="protein sequence ID" value="PVZ94856.1"/>
    <property type="molecule type" value="Genomic_DNA"/>
</dbReference>
<sequence length="153" mass="16077">MRNRLGGDRLRRWSRDDGSTLPLVTGFTALALAVVLVVVAASSLYLAHKRLLTIADGAALAAAEGFELDDVTLEDGRVTPHLTDAGVTAAAAAYLAEGETDRRDPVALITASSPDGRSAVITLASAWAPPLIRVFVPDGLPLEVTTTARSIFR</sequence>
<dbReference type="OrthoDB" id="4808490at2"/>
<name>A0A2V1HQH3_9MICO</name>
<comment type="caution">
    <text evidence="3">The sequence shown here is derived from an EMBL/GenBank/DDBJ whole genome shotgun (WGS) entry which is preliminary data.</text>
</comment>
<dbReference type="AlphaFoldDB" id="A0A2V1HQH3"/>
<proteinExistence type="predicted"/>
<evidence type="ECO:0000313" key="4">
    <source>
        <dbReference type="Proteomes" id="UP000244893"/>
    </source>
</evidence>
<protein>
    <recommendedName>
        <fullName evidence="2">Putative Flp pilus-assembly TadG-like N-terminal domain-containing protein</fullName>
    </recommendedName>
</protein>
<keyword evidence="1" id="KW-0472">Membrane</keyword>
<dbReference type="Proteomes" id="UP000244893">
    <property type="component" value="Unassembled WGS sequence"/>
</dbReference>
<evidence type="ECO:0000256" key="1">
    <source>
        <dbReference type="SAM" id="Phobius"/>
    </source>
</evidence>
<gene>
    <name evidence="3" type="ORF">DDQ50_08755</name>
</gene>
<keyword evidence="1" id="KW-0812">Transmembrane</keyword>
<evidence type="ECO:0000313" key="3">
    <source>
        <dbReference type="EMBL" id="PVZ94856.1"/>
    </source>
</evidence>
<keyword evidence="4" id="KW-1185">Reference proteome</keyword>